<dbReference type="EMBL" id="QBMP01000188">
    <property type="protein sequence ID" value="PZO50440.1"/>
    <property type="molecule type" value="Genomic_DNA"/>
</dbReference>
<accession>A0A2W4X0S6</accession>
<proteinExistence type="predicted"/>
<dbReference type="Proteomes" id="UP000249794">
    <property type="component" value="Unassembled WGS sequence"/>
</dbReference>
<reference evidence="2" key="1">
    <citation type="submission" date="2018-04" db="EMBL/GenBank/DDBJ databases">
        <authorList>
            <person name="Cornet L."/>
        </authorList>
    </citation>
    <scope>NUCLEOTIDE SEQUENCE [LARGE SCALE GENOMIC DNA]</scope>
</reference>
<name>A0A2W4X0S6_9CYAN</name>
<evidence type="ECO:0000313" key="2">
    <source>
        <dbReference type="Proteomes" id="UP000249794"/>
    </source>
</evidence>
<sequence>MPLFYRWFEKIADRFAALILGLDDDVSQYLYNISVQRYPLSQPFLTLVPQSRIEYGTIY</sequence>
<evidence type="ECO:0000313" key="1">
    <source>
        <dbReference type="EMBL" id="PZO50440.1"/>
    </source>
</evidence>
<protein>
    <submittedName>
        <fullName evidence="1">Uncharacterized protein</fullName>
    </submittedName>
</protein>
<dbReference type="AlphaFoldDB" id="A0A2W4X0S6"/>
<organism evidence="1 2">
    <name type="scientific">Phormidesmis priestleyi</name>
    <dbReference type="NCBI Taxonomy" id="268141"/>
    <lineage>
        <taxon>Bacteria</taxon>
        <taxon>Bacillati</taxon>
        <taxon>Cyanobacteriota</taxon>
        <taxon>Cyanophyceae</taxon>
        <taxon>Leptolyngbyales</taxon>
        <taxon>Leptolyngbyaceae</taxon>
        <taxon>Phormidesmis</taxon>
    </lineage>
</organism>
<comment type="caution">
    <text evidence="1">The sequence shown here is derived from an EMBL/GenBank/DDBJ whole genome shotgun (WGS) entry which is preliminary data.</text>
</comment>
<gene>
    <name evidence="1" type="ORF">DCF15_15800</name>
</gene>
<reference evidence="1 2" key="2">
    <citation type="submission" date="2018-06" db="EMBL/GenBank/DDBJ databases">
        <title>Metagenomic assembly of (sub)arctic Cyanobacteria and their associated microbiome from non-axenic cultures.</title>
        <authorList>
            <person name="Baurain D."/>
        </authorList>
    </citation>
    <scope>NUCLEOTIDE SEQUENCE [LARGE SCALE GENOMIC DNA]</scope>
    <source>
        <strain evidence="1">ULC027bin1</strain>
    </source>
</reference>